<proteinExistence type="predicted"/>
<sequence length="132" mass="14520">MTSSMDYSSLFFVCADTGWTDTSRYTGLRVAQQVDRGSFRFHIAGFISSGFAWVWVSLTTTAHAKRAGTIHKESAVRLHDCGASDETRALQNQKIAAFGSLYRGLKPGRKLPKAAILAELKAFSIFENPQKG</sequence>
<dbReference type="EMBL" id="LFQK01000028">
    <property type="protein sequence ID" value="KNH26039.1"/>
    <property type="molecule type" value="Genomic_DNA"/>
</dbReference>
<dbReference type="OrthoDB" id="10013394at2"/>
<accession>A0A0L1MCT5</accession>
<dbReference type="PATRIC" id="fig|317.197.peg.2867"/>
<name>A0A0L1MCT5_PSESX</name>
<dbReference type="Proteomes" id="UP000036955">
    <property type="component" value="Unassembled WGS sequence"/>
</dbReference>
<gene>
    <name evidence="1" type="ORF">ACS77_17445</name>
</gene>
<dbReference type="AlphaFoldDB" id="A0A0L1MCT5"/>
<evidence type="ECO:0000313" key="1">
    <source>
        <dbReference type="EMBL" id="KNH26039.1"/>
    </source>
</evidence>
<organism evidence="1 2">
    <name type="scientific">Pseudomonas syringae</name>
    <dbReference type="NCBI Taxonomy" id="317"/>
    <lineage>
        <taxon>Bacteria</taxon>
        <taxon>Pseudomonadati</taxon>
        <taxon>Pseudomonadota</taxon>
        <taxon>Gammaproteobacteria</taxon>
        <taxon>Pseudomonadales</taxon>
        <taxon>Pseudomonadaceae</taxon>
        <taxon>Pseudomonas</taxon>
    </lineage>
</organism>
<protein>
    <submittedName>
        <fullName evidence="1">Uncharacterized protein</fullName>
    </submittedName>
</protein>
<evidence type="ECO:0000313" key="2">
    <source>
        <dbReference type="Proteomes" id="UP000036955"/>
    </source>
</evidence>
<comment type="caution">
    <text evidence="1">The sequence shown here is derived from an EMBL/GenBank/DDBJ whole genome shotgun (WGS) entry which is preliminary data.</text>
</comment>
<reference evidence="1 2" key="1">
    <citation type="submission" date="2015-06" db="EMBL/GenBank/DDBJ databases">
        <authorList>
            <person name="Hoefler B.C."/>
            <person name="Straight P.D."/>
        </authorList>
    </citation>
    <scope>NUCLEOTIDE SEQUENCE [LARGE SCALE GENOMIC DNA]</scope>
    <source>
        <strain evidence="1 2">Riq4</strain>
    </source>
</reference>